<sequence>METRPVRVKIPPLVNCRQVSVSALSSPLDGTVCNTLHSVLCDLDIRRRSSTKRQIVALVYCSSGFWSVGEALQLDCHGSAPAVHCLFPLVDLT</sequence>
<evidence type="ECO:0000313" key="2">
    <source>
        <dbReference type="Proteomes" id="UP000438429"/>
    </source>
</evidence>
<dbReference type="AlphaFoldDB" id="A0A6A4SQK0"/>
<proteinExistence type="predicted"/>
<dbReference type="Proteomes" id="UP000438429">
    <property type="component" value="Unassembled WGS sequence"/>
</dbReference>
<gene>
    <name evidence="1" type="ORF">F2P81_011585</name>
</gene>
<evidence type="ECO:0000313" key="1">
    <source>
        <dbReference type="EMBL" id="KAF0036273.1"/>
    </source>
</evidence>
<dbReference type="EMBL" id="VEVO01000010">
    <property type="protein sequence ID" value="KAF0036273.1"/>
    <property type="molecule type" value="Genomic_DNA"/>
</dbReference>
<comment type="caution">
    <text evidence="1">The sequence shown here is derived from an EMBL/GenBank/DDBJ whole genome shotgun (WGS) entry which is preliminary data.</text>
</comment>
<organism evidence="1 2">
    <name type="scientific">Scophthalmus maximus</name>
    <name type="common">Turbot</name>
    <name type="synonym">Psetta maxima</name>
    <dbReference type="NCBI Taxonomy" id="52904"/>
    <lineage>
        <taxon>Eukaryota</taxon>
        <taxon>Metazoa</taxon>
        <taxon>Chordata</taxon>
        <taxon>Craniata</taxon>
        <taxon>Vertebrata</taxon>
        <taxon>Euteleostomi</taxon>
        <taxon>Actinopterygii</taxon>
        <taxon>Neopterygii</taxon>
        <taxon>Teleostei</taxon>
        <taxon>Neoteleostei</taxon>
        <taxon>Acanthomorphata</taxon>
        <taxon>Carangaria</taxon>
        <taxon>Pleuronectiformes</taxon>
        <taxon>Pleuronectoidei</taxon>
        <taxon>Scophthalmidae</taxon>
        <taxon>Scophthalmus</taxon>
    </lineage>
</organism>
<accession>A0A6A4SQK0</accession>
<name>A0A6A4SQK0_SCOMX</name>
<protein>
    <submittedName>
        <fullName evidence="1">Uncharacterized protein</fullName>
    </submittedName>
</protein>
<reference evidence="1 2" key="1">
    <citation type="submission" date="2019-06" db="EMBL/GenBank/DDBJ databases">
        <title>Draft genomes of female and male turbot (Scophthalmus maximus).</title>
        <authorList>
            <person name="Xu H."/>
            <person name="Xu X.-W."/>
            <person name="Shao C."/>
            <person name="Chen S."/>
        </authorList>
    </citation>
    <scope>NUCLEOTIDE SEQUENCE [LARGE SCALE GENOMIC DNA]</scope>
    <source>
        <strain evidence="1">Ysfricsl-2016a</strain>
        <tissue evidence="1">Blood</tissue>
    </source>
</reference>